<dbReference type="EMBL" id="AP025628">
    <property type="protein sequence ID" value="BDG61355.1"/>
    <property type="molecule type" value="Genomic_DNA"/>
</dbReference>
<evidence type="ECO:0000313" key="1">
    <source>
        <dbReference type="EMBL" id="BDG61355.1"/>
    </source>
</evidence>
<dbReference type="Proteomes" id="UP001163687">
    <property type="component" value="Chromosome"/>
</dbReference>
<dbReference type="KEGG" id="cmic:caldi_24450"/>
<evidence type="ECO:0000313" key="2">
    <source>
        <dbReference type="Proteomes" id="UP001163687"/>
    </source>
</evidence>
<protein>
    <recommendedName>
        <fullName evidence="3">tRNA (Adenine22-N1)-methyltransferase</fullName>
    </recommendedName>
</protein>
<dbReference type="PIRSF" id="PIRSF018637">
    <property type="entry name" value="TrmK"/>
    <property type="match status" value="1"/>
</dbReference>
<proteinExistence type="predicted"/>
<reference evidence="1" key="1">
    <citation type="submission" date="2022-03" db="EMBL/GenBank/DDBJ databases">
        <title>Complete genome sequence of Caldinitratiruptor microaerophilus.</title>
        <authorList>
            <person name="Mukaiyama R."/>
            <person name="Nishiyama T."/>
            <person name="Ueda K."/>
        </authorList>
    </citation>
    <scope>NUCLEOTIDE SEQUENCE</scope>
    <source>
        <strain evidence="1">JCM 16183</strain>
    </source>
</reference>
<dbReference type="Gene3D" id="3.40.50.150">
    <property type="entry name" value="Vaccinia Virus protein VP39"/>
    <property type="match status" value="1"/>
</dbReference>
<dbReference type="PANTHER" id="PTHR38451">
    <property type="entry name" value="TRNA (ADENINE(22)-N(1))-METHYLTRANSFERASE"/>
    <property type="match status" value="1"/>
</dbReference>
<evidence type="ECO:0008006" key="3">
    <source>
        <dbReference type="Google" id="ProtNLM"/>
    </source>
</evidence>
<dbReference type="InterPro" id="IPR029063">
    <property type="entry name" value="SAM-dependent_MTases_sf"/>
</dbReference>
<name>A0AA35G8S9_9FIRM</name>
<dbReference type="PANTHER" id="PTHR38451:SF1">
    <property type="entry name" value="TRNA (ADENINE(22)-N(1))-METHYLTRANSFERASE"/>
    <property type="match status" value="1"/>
</dbReference>
<dbReference type="Pfam" id="PF04816">
    <property type="entry name" value="TrmK"/>
    <property type="match status" value="1"/>
</dbReference>
<sequence length="226" mass="24231">MAGFVLPGRPVADIGTDHGLLPAYLVVTGRVPRAIATDLRPGPLEAARRTLRAAGVEDRVELRRGDGFAALRPGEVATAVVAGMGGAHVAELVARAGQALDGVGRLVLQPRGAEEVVRRTLAALGWGIVDEALVADGRHIYVVLAAERAAQPPALSEEDALLGPVLRRRGGKLFRRYVARHRDRLQEALAGARRARDPDPGYLRRLAGQLRILEEALADEERRDVP</sequence>
<dbReference type="SUPFAM" id="SSF53335">
    <property type="entry name" value="S-adenosyl-L-methionine-dependent methyltransferases"/>
    <property type="match status" value="1"/>
</dbReference>
<keyword evidence="2" id="KW-1185">Reference proteome</keyword>
<gene>
    <name evidence="1" type="ORF">caldi_24450</name>
</gene>
<organism evidence="1 2">
    <name type="scientific">Caldinitratiruptor microaerophilus</name>
    <dbReference type="NCBI Taxonomy" id="671077"/>
    <lineage>
        <taxon>Bacteria</taxon>
        <taxon>Bacillati</taxon>
        <taxon>Bacillota</taxon>
        <taxon>Clostridia</taxon>
        <taxon>Eubacteriales</taxon>
        <taxon>Symbiobacteriaceae</taxon>
        <taxon>Caldinitratiruptor</taxon>
    </lineage>
</organism>
<dbReference type="AlphaFoldDB" id="A0AA35G8S9"/>
<dbReference type="InterPro" id="IPR006901">
    <property type="entry name" value="TrmK"/>
</dbReference>
<dbReference type="GO" id="GO:0160105">
    <property type="term" value="F:tRNA (adenine(22)-N1)-methyltransferase activity"/>
    <property type="evidence" value="ECO:0007669"/>
    <property type="project" value="InterPro"/>
</dbReference>
<accession>A0AA35G8S9</accession>